<name>A0A5N7D0G9_9EURO</name>
<dbReference type="AlphaFoldDB" id="A0A5N7D0G9"/>
<evidence type="ECO:0000313" key="2">
    <source>
        <dbReference type="EMBL" id="KAE8399900.1"/>
    </source>
</evidence>
<evidence type="ECO:0000313" key="3">
    <source>
        <dbReference type="Proteomes" id="UP000325579"/>
    </source>
</evidence>
<proteinExistence type="predicted"/>
<dbReference type="EMBL" id="ML736824">
    <property type="protein sequence ID" value="KAE8399900.1"/>
    <property type="molecule type" value="Genomic_DNA"/>
</dbReference>
<dbReference type="RefSeq" id="XP_031937219.1">
    <property type="nucleotide sequence ID" value="XM_032083101.1"/>
</dbReference>
<keyword evidence="3" id="KW-1185">Reference proteome</keyword>
<keyword evidence="1" id="KW-0812">Transmembrane</keyword>
<accession>A0A5N7D0G9</accession>
<reference evidence="2 3" key="1">
    <citation type="submission" date="2019-04" db="EMBL/GenBank/DDBJ databases">
        <authorList>
            <consortium name="DOE Joint Genome Institute"/>
            <person name="Mondo S."/>
            <person name="Kjaerbolling I."/>
            <person name="Vesth T."/>
            <person name="Frisvad J.C."/>
            <person name="Nybo J.L."/>
            <person name="Theobald S."/>
            <person name="Kildgaard S."/>
            <person name="Isbrandt T."/>
            <person name="Kuo A."/>
            <person name="Sato A."/>
            <person name="Lyhne E.K."/>
            <person name="Kogle M.E."/>
            <person name="Wiebenga A."/>
            <person name="Kun R.S."/>
            <person name="Lubbers R.J."/>
            <person name="Makela M.R."/>
            <person name="Barry K."/>
            <person name="Chovatia M."/>
            <person name="Clum A."/>
            <person name="Daum C."/>
            <person name="Haridas S."/>
            <person name="He G."/>
            <person name="LaButti K."/>
            <person name="Lipzen A."/>
            <person name="Riley R."/>
            <person name="Salamov A."/>
            <person name="Simmons B.A."/>
            <person name="Magnuson J.K."/>
            <person name="Henrissat B."/>
            <person name="Mortensen U.H."/>
            <person name="Larsen T.O."/>
            <person name="Devries R.P."/>
            <person name="Grigoriev I.V."/>
            <person name="Machida M."/>
            <person name="Baker S.E."/>
            <person name="Andersen M.R."/>
            <person name="Cantor M.N."/>
            <person name="Hua S.X."/>
        </authorList>
    </citation>
    <scope>NUCLEOTIDE SEQUENCE [LARGE SCALE GENOMIC DNA]</scope>
    <source>
        <strain evidence="2 3">CBS 119388</strain>
    </source>
</reference>
<sequence length="66" mass="7208">MECASQSAQPRAHGAMPVPPVLVFHEMIPSRNPSLVIVLVSINLLVASLASLFNQPTRNKVRVSRM</sequence>
<dbReference type="Proteomes" id="UP000325579">
    <property type="component" value="Unassembled WGS sequence"/>
</dbReference>
<keyword evidence="1" id="KW-0472">Membrane</keyword>
<evidence type="ECO:0000256" key="1">
    <source>
        <dbReference type="SAM" id="Phobius"/>
    </source>
</evidence>
<protein>
    <submittedName>
        <fullName evidence="2">Uncharacterized protein</fullName>
    </submittedName>
</protein>
<gene>
    <name evidence="2" type="ORF">BDV37DRAFT_259069</name>
</gene>
<feature type="transmembrane region" description="Helical" evidence="1">
    <location>
        <begin position="34"/>
        <end position="53"/>
    </location>
</feature>
<dbReference type="GeneID" id="43667792"/>
<organism evidence="2 3">
    <name type="scientific">Aspergillus pseudonomiae</name>
    <dbReference type="NCBI Taxonomy" id="1506151"/>
    <lineage>
        <taxon>Eukaryota</taxon>
        <taxon>Fungi</taxon>
        <taxon>Dikarya</taxon>
        <taxon>Ascomycota</taxon>
        <taxon>Pezizomycotina</taxon>
        <taxon>Eurotiomycetes</taxon>
        <taxon>Eurotiomycetidae</taxon>
        <taxon>Eurotiales</taxon>
        <taxon>Aspergillaceae</taxon>
        <taxon>Aspergillus</taxon>
        <taxon>Aspergillus subgen. Circumdati</taxon>
    </lineage>
</organism>
<keyword evidence="1" id="KW-1133">Transmembrane helix</keyword>